<comment type="caution">
    <text evidence="1">The sequence shown here is derived from an EMBL/GenBank/DDBJ whole genome shotgun (WGS) entry which is preliminary data.</text>
</comment>
<keyword evidence="2" id="KW-1185">Reference proteome</keyword>
<gene>
    <name evidence="1" type="ORF">M9H77_03964</name>
</gene>
<proteinExistence type="predicted"/>
<evidence type="ECO:0000313" key="1">
    <source>
        <dbReference type="EMBL" id="KAI5682736.1"/>
    </source>
</evidence>
<dbReference type="EMBL" id="CM044701">
    <property type="protein sequence ID" value="KAI5682736.1"/>
    <property type="molecule type" value="Genomic_DNA"/>
</dbReference>
<accession>A0ACC0CD79</accession>
<organism evidence="1 2">
    <name type="scientific">Catharanthus roseus</name>
    <name type="common">Madagascar periwinkle</name>
    <name type="synonym">Vinca rosea</name>
    <dbReference type="NCBI Taxonomy" id="4058"/>
    <lineage>
        <taxon>Eukaryota</taxon>
        <taxon>Viridiplantae</taxon>
        <taxon>Streptophyta</taxon>
        <taxon>Embryophyta</taxon>
        <taxon>Tracheophyta</taxon>
        <taxon>Spermatophyta</taxon>
        <taxon>Magnoliopsida</taxon>
        <taxon>eudicotyledons</taxon>
        <taxon>Gunneridae</taxon>
        <taxon>Pentapetalae</taxon>
        <taxon>asterids</taxon>
        <taxon>lamiids</taxon>
        <taxon>Gentianales</taxon>
        <taxon>Apocynaceae</taxon>
        <taxon>Rauvolfioideae</taxon>
        <taxon>Vinceae</taxon>
        <taxon>Catharanthinae</taxon>
        <taxon>Catharanthus</taxon>
    </lineage>
</organism>
<name>A0ACC0CD79_CATRO</name>
<reference evidence="2" key="1">
    <citation type="journal article" date="2023" name="Nat. Plants">
        <title>Single-cell RNA sequencing provides a high-resolution roadmap for understanding the multicellular compartmentation of specialized metabolism.</title>
        <authorList>
            <person name="Sun S."/>
            <person name="Shen X."/>
            <person name="Li Y."/>
            <person name="Li Y."/>
            <person name="Wang S."/>
            <person name="Li R."/>
            <person name="Zhang H."/>
            <person name="Shen G."/>
            <person name="Guo B."/>
            <person name="Wei J."/>
            <person name="Xu J."/>
            <person name="St-Pierre B."/>
            <person name="Chen S."/>
            <person name="Sun C."/>
        </authorList>
    </citation>
    <scope>NUCLEOTIDE SEQUENCE [LARGE SCALE GENOMIC DNA]</scope>
</reference>
<dbReference type="Proteomes" id="UP001060085">
    <property type="component" value="Linkage Group LG01"/>
</dbReference>
<evidence type="ECO:0000313" key="2">
    <source>
        <dbReference type="Proteomes" id="UP001060085"/>
    </source>
</evidence>
<protein>
    <submittedName>
        <fullName evidence="1">Uncharacterized protein</fullName>
    </submittedName>
</protein>
<sequence>MSDLPEYQGKHYAKGRPTYPEELFHFIASKTPSHDLVWDAGTGTGQAARSLARIYKNVVATDISQEQLDFAEKLSNIRYQCNPPKMSITELHQIVGEESSVDLVTSAEAMHWFDLPNFYQNVKWILKKPNGVIAAWGYTLPEINPTIDALFQRFYQDMAERYFKPQSKLVLEGKYKTIDFPFEPVDGLEHNGPYEFKMEKMMDLEGLFSLIKSWSAYKAAKEDGVEFLTDDLVQKFTTAWNEDGKPQKVATYPIYLRIGKVGAK</sequence>